<evidence type="ECO:0000256" key="1">
    <source>
        <dbReference type="SAM" id="SignalP"/>
    </source>
</evidence>
<comment type="caution">
    <text evidence="2">The sequence shown here is derived from an EMBL/GenBank/DDBJ whole genome shotgun (WGS) entry which is preliminary data.</text>
</comment>
<keyword evidence="1" id="KW-0732">Signal</keyword>
<keyword evidence="3" id="KW-1185">Reference proteome</keyword>
<dbReference type="EMBL" id="CADEPI010000061">
    <property type="protein sequence ID" value="CAB3371388.1"/>
    <property type="molecule type" value="Genomic_DNA"/>
</dbReference>
<feature type="chain" id="PRO_5035714868" evidence="1">
    <location>
        <begin position="21"/>
        <end position="72"/>
    </location>
</feature>
<gene>
    <name evidence="2" type="ORF">CLODIP_2_CD04630</name>
</gene>
<dbReference type="Proteomes" id="UP000494165">
    <property type="component" value="Unassembled WGS sequence"/>
</dbReference>
<proteinExistence type="predicted"/>
<evidence type="ECO:0000313" key="2">
    <source>
        <dbReference type="EMBL" id="CAB3371388.1"/>
    </source>
</evidence>
<dbReference type="AlphaFoldDB" id="A0A8S1CU43"/>
<evidence type="ECO:0000313" key="3">
    <source>
        <dbReference type="Proteomes" id="UP000494165"/>
    </source>
</evidence>
<protein>
    <submittedName>
        <fullName evidence="2">Uncharacterized protein</fullName>
    </submittedName>
</protein>
<accession>A0A8S1CU43</accession>
<reference evidence="2 3" key="1">
    <citation type="submission" date="2020-04" db="EMBL/GenBank/DDBJ databases">
        <authorList>
            <person name="Alioto T."/>
            <person name="Alioto T."/>
            <person name="Gomez Garrido J."/>
        </authorList>
    </citation>
    <scope>NUCLEOTIDE SEQUENCE [LARGE SCALE GENOMIC DNA]</scope>
</reference>
<organism evidence="2 3">
    <name type="scientific">Cloeon dipterum</name>
    <dbReference type="NCBI Taxonomy" id="197152"/>
    <lineage>
        <taxon>Eukaryota</taxon>
        <taxon>Metazoa</taxon>
        <taxon>Ecdysozoa</taxon>
        <taxon>Arthropoda</taxon>
        <taxon>Hexapoda</taxon>
        <taxon>Insecta</taxon>
        <taxon>Pterygota</taxon>
        <taxon>Palaeoptera</taxon>
        <taxon>Ephemeroptera</taxon>
        <taxon>Pisciforma</taxon>
        <taxon>Baetidae</taxon>
        <taxon>Cloeon</taxon>
    </lineage>
</organism>
<name>A0A8S1CU43_9INSE</name>
<sequence>MASVKFVILLVLIAVAMVASVPMPEPLFFGPKHEHIIVHVPKHIHTVNHHIVHKVPVAVPVYIEKDVHAGWW</sequence>
<feature type="signal peptide" evidence="1">
    <location>
        <begin position="1"/>
        <end position="20"/>
    </location>
</feature>